<evidence type="ECO:0000313" key="2">
    <source>
        <dbReference type="Proteomes" id="UP000799750"/>
    </source>
</evidence>
<dbReference type="Proteomes" id="UP000799750">
    <property type="component" value="Unassembled WGS sequence"/>
</dbReference>
<protein>
    <submittedName>
        <fullName evidence="1">Uncharacterized protein</fullName>
    </submittedName>
</protein>
<accession>A0A6A6R7S7</accession>
<name>A0A6A6R7S7_9PEZI</name>
<evidence type="ECO:0000313" key="1">
    <source>
        <dbReference type="EMBL" id="KAF2500432.1"/>
    </source>
</evidence>
<reference evidence="1" key="1">
    <citation type="journal article" date="2020" name="Stud. Mycol.">
        <title>101 Dothideomycetes genomes: a test case for predicting lifestyles and emergence of pathogens.</title>
        <authorList>
            <person name="Haridas S."/>
            <person name="Albert R."/>
            <person name="Binder M."/>
            <person name="Bloem J."/>
            <person name="Labutti K."/>
            <person name="Salamov A."/>
            <person name="Andreopoulos B."/>
            <person name="Baker S."/>
            <person name="Barry K."/>
            <person name="Bills G."/>
            <person name="Bluhm B."/>
            <person name="Cannon C."/>
            <person name="Castanera R."/>
            <person name="Culley D."/>
            <person name="Daum C."/>
            <person name="Ezra D."/>
            <person name="Gonzalez J."/>
            <person name="Henrissat B."/>
            <person name="Kuo A."/>
            <person name="Liang C."/>
            <person name="Lipzen A."/>
            <person name="Lutzoni F."/>
            <person name="Magnuson J."/>
            <person name="Mondo S."/>
            <person name="Nolan M."/>
            <person name="Ohm R."/>
            <person name="Pangilinan J."/>
            <person name="Park H.-J."/>
            <person name="Ramirez L."/>
            <person name="Alfaro M."/>
            <person name="Sun H."/>
            <person name="Tritt A."/>
            <person name="Yoshinaga Y."/>
            <person name="Zwiers L.-H."/>
            <person name="Turgeon B."/>
            <person name="Goodwin S."/>
            <person name="Spatafora J."/>
            <person name="Crous P."/>
            <person name="Grigoriev I."/>
        </authorList>
    </citation>
    <scope>NUCLEOTIDE SEQUENCE</scope>
    <source>
        <strain evidence="1">CBS 269.34</strain>
    </source>
</reference>
<keyword evidence="2" id="KW-1185">Reference proteome</keyword>
<dbReference type="EMBL" id="MU004183">
    <property type="protein sequence ID" value="KAF2500432.1"/>
    <property type="molecule type" value="Genomic_DNA"/>
</dbReference>
<gene>
    <name evidence="1" type="ORF">BU16DRAFT_556899</name>
</gene>
<dbReference type="AlphaFoldDB" id="A0A6A6R7S7"/>
<organism evidence="1 2">
    <name type="scientific">Lophium mytilinum</name>
    <dbReference type="NCBI Taxonomy" id="390894"/>
    <lineage>
        <taxon>Eukaryota</taxon>
        <taxon>Fungi</taxon>
        <taxon>Dikarya</taxon>
        <taxon>Ascomycota</taxon>
        <taxon>Pezizomycotina</taxon>
        <taxon>Dothideomycetes</taxon>
        <taxon>Pleosporomycetidae</taxon>
        <taxon>Mytilinidiales</taxon>
        <taxon>Mytilinidiaceae</taxon>
        <taxon>Lophium</taxon>
    </lineage>
</organism>
<sequence length="311" mass="34226">MSNIRLGVAGAQGCVNYVLDVGAEPEAVNEMVLQLSFEGGFPWGSNRAFGRVLSAPDNFFRIRQEGPSTIGMDYTVHFTIDFDEALYSTSIKAFESKTQEPALEVQPATQPLYHTGDGNEPVPAIEEQPGEIQNIPEIQSIPEHTLPVEPTHFCERSTYSDGAGYDRFHLSTYDRHYDVNLPNMISTIAGFGMHVAALHITTSAYRTKVYLACCRDQKVVEMEIRFYQDFSAKWETIGRFLSTSQTLLERKARSPSSLGSDMEEAVLGDMSAQPCEIWASGNVCCNSSGSSSVLLTEANAAIRKSLNLSIA</sequence>
<proteinExistence type="predicted"/>